<evidence type="ECO:0000313" key="2">
    <source>
        <dbReference type="EMBL" id="SPF41892.1"/>
    </source>
</evidence>
<feature type="region of interest" description="Disordered" evidence="1">
    <location>
        <begin position="1"/>
        <end position="22"/>
    </location>
</feature>
<evidence type="ECO:0000313" key="3">
    <source>
        <dbReference type="Proteomes" id="UP000238701"/>
    </source>
</evidence>
<sequence length="177" mass="19994">MSGQPSTTKRQRDTMQPRNTKKLRTTHTWLTDTINTQFITTLKLRNCMPSVATACRHQFPPSRELRKKALLKRRGCSVLPDDSNQDSGGNGDKLHWLYRCIETSEENTMPQSPHNRIAELHNLAAHAHTAAAVAHGKGDHLTAHELSKQALEYSRNAHQLSEELATKVAQSRRAERL</sequence>
<accession>A0A2U3KQI7</accession>
<dbReference type="EMBL" id="OMOD01000134">
    <property type="protein sequence ID" value="SPF41892.1"/>
    <property type="molecule type" value="Genomic_DNA"/>
</dbReference>
<organism evidence="2 3">
    <name type="scientific">Candidatus Sulfotelmatobacter kueseliae</name>
    <dbReference type="NCBI Taxonomy" id="2042962"/>
    <lineage>
        <taxon>Bacteria</taxon>
        <taxon>Pseudomonadati</taxon>
        <taxon>Acidobacteriota</taxon>
        <taxon>Terriglobia</taxon>
        <taxon>Terriglobales</taxon>
        <taxon>Candidatus Korobacteraceae</taxon>
        <taxon>Candidatus Sulfotelmatobacter</taxon>
    </lineage>
</organism>
<dbReference type="AlphaFoldDB" id="A0A2U3KQI7"/>
<protein>
    <submittedName>
        <fullName evidence="2">Uncharacterized protein</fullName>
    </submittedName>
</protein>
<proteinExistence type="predicted"/>
<dbReference type="Proteomes" id="UP000238701">
    <property type="component" value="Unassembled WGS sequence"/>
</dbReference>
<name>A0A2U3KQI7_9BACT</name>
<gene>
    <name evidence="2" type="ORF">SBA1_400037</name>
</gene>
<reference evidence="3" key="1">
    <citation type="submission" date="2018-02" db="EMBL/GenBank/DDBJ databases">
        <authorList>
            <person name="Hausmann B."/>
        </authorList>
    </citation>
    <scope>NUCLEOTIDE SEQUENCE [LARGE SCALE GENOMIC DNA]</scope>
    <source>
        <strain evidence="3">Peat soil MAG SbA1</strain>
    </source>
</reference>
<evidence type="ECO:0000256" key="1">
    <source>
        <dbReference type="SAM" id="MobiDB-lite"/>
    </source>
</evidence>